<sequence length="319" mass="34988">MRILAVDDDPIVLDLLRDALTGDDMQCDLVCCETAEDAMEVMDTDPTQFDCFLLDIMLPGIDGIELCDMVRQKAAYRATPIIMITASRDPSLMGRAFGAGATDFVTKPLNGLDLGARINTAAMLNDSLLRERQAQHSLAEMTAKMRIRFDEVLALETKGVTDFRTLENELLRLPEGCYQMQLFSLDVVGLRDVHENVSAPAFRQHLEAVATAATGALDGLTFKLAYAGQGRFAGYITGRGRLKTDDVVSKATAALQAAWDTERCEADTPPMLRVETLSDRRLWSGRSAGDRLHEAMEALAVQEAAEMEAFEPVFAMAAE</sequence>
<keyword evidence="3" id="KW-0805">Transcription regulation</keyword>
<dbReference type="PANTHER" id="PTHR48111">
    <property type="entry name" value="REGULATOR OF RPOS"/>
    <property type="match status" value="1"/>
</dbReference>
<dbReference type="EMBL" id="JBFNXX010000013">
    <property type="protein sequence ID" value="MEW9921160.1"/>
    <property type="molecule type" value="Genomic_DNA"/>
</dbReference>
<protein>
    <submittedName>
        <fullName evidence="8">PleD family two-component system response regulator</fullName>
    </submittedName>
</protein>
<organism evidence="8 9">
    <name type="scientific">Sulfitobacter sediminis</name>
    <dbReference type="NCBI Taxonomy" id="3234186"/>
    <lineage>
        <taxon>Bacteria</taxon>
        <taxon>Pseudomonadati</taxon>
        <taxon>Pseudomonadota</taxon>
        <taxon>Alphaproteobacteria</taxon>
        <taxon>Rhodobacterales</taxon>
        <taxon>Roseobacteraceae</taxon>
        <taxon>Sulfitobacter</taxon>
    </lineage>
</organism>
<reference evidence="8 9" key="1">
    <citation type="submission" date="2024-07" db="EMBL/GenBank/DDBJ databases">
        <title>Marimonas sp.nov., isolated from tidal-flat sediment.</title>
        <authorList>
            <person name="Jayan J.N."/>
            <person name="Lee S.S."/>
        </authorList>
    </citation>
    <scope>NUCLEOTIDE SEQUENCE [LARGE SCALE GENOMIC DNA]</scope>
    <source>
        <strain evidence="8 9">MJW-29</strain>
    </source>
</reference>
<keyword evidence="5" id="KW-0804">Transcription</keyword>
<gene>
    <name evidence="8" type="ORF">AB2B41_16235</name>
</gene>
<proteinExistence type="predicted"/>
<dbReference type="PROSITE" id="PS50110">
    <property type="entry name" value="RESPONSE_REGULATORY"/>
    <property type="match status" value="1"/>
</dbReference>
<evidence type="ECO:0000256" key="3">
    <source>
        <dbReference type="ARBA" id="ARBA00023015"/>
    </source>
</evidence>
<dbReference type="InterPro" id="IPR001789">
    <property type="entry name" value="Sig_transdc_resp-reg_receiver"/>
</dbReference>
<accession>A0ABV3RQA0</accession>
<feature type="modified residue" description="4-aspartylphosphate" evidence="6">
    <location>
        <position position="55"/>
    </location>
</feature>
<dbReference type="SMART" id="SM00448">
    <property type="entry name" value="REC"/>
    <property type="match status" value="1"/>
</dbReference>
<evidence type="ECO:0000256" key="2">
    <source>
        <dbReference type="ARBA" id="ARBA00023012"/>
    </source>
</evidence>
<dbReference type="InterPro" id="IPR011006">
    <property type="entry name" value="CheY-like_superfamily"/>
</dbReference>
<keyword evidence="4" id="KW-0238">DNA-binding</keyword>
<evidence type="ECO:0000256" key="1">
    <source>
        <dbReference type="ARBA" id="ARBA00022553"/>
    </source>
</evidence>
<dbReference type="RefSeq" id="WP_367878862.1">
    <property type="nucleotide sequence ID" value="NZ_JBFNXX010000013.1"/>
</dbReference>
<evidence type="ECO:0000313" key="8">
    <source>
        <dbReference type="EMBL" id="MEW9921160.1"/>
    </source>
</evidence>
<evidence type="ECO:0000256" key="6">
    <source>
        <dbReference type="PROSITE-ProRule" id="PRU00169"/>
    </source>
</evidence>
<dbReference type="Proteomes" id="UP001556098">
    <property type="component" value="Unassembled WGS sequence"/>
</dbReference>
<evidence type="ECO:0000313" key="9">
    <source>
        <dbReference type="Proteomes" id="UP001556098"/>
    </source>
</evidence>
<evidence type="ECO:0000259" key="7">
    <source>
        <dbReference type="PROSITE" id="PS50110"/>
    </source>
</evidence>
<dbReference type="InterPro" id="IPR039420">
    <property type="entry name" value="WalR-like"/>
</dbReference>
<comment type="caution">
    <text evidence="8">The sequence shown here is derived from an EMBL/GenBank/DDBJ whole genome shotgun (WGS) entry which is preliminary data.</text>
</comment>
<keyword evidence="9" id="KW-1185">Reference proteome</keyword>
<dbReference type="Pfam" id="PF00072">
    <property type="entry name" value="Response_reg"/>
    <property type="match status" value="1"/>
</dbReference>
<dbReference type="PANTHER" id="PTHR48111:SF1">
    <property type="entry name" value="TWO-COMPONENT RESPONSE REGULATOR ORR33"/>
    <property type="match status" value="1"/>
</dbReference>
<keyword evidence="1 6" id="KW-0597">Phosphoprotein</keyword>
<evidence type="ECO:0000256" key="4">
    <source>
        <dbReference type="ARBA" id="ARBA00023125"/>
    </source>
</evidence>
<keyword evidence="2" id="KW-0902">Two-component regulatory system</keyword>
<feature type="domain" description="Response regulatory" evidence="7">
    <location>
        <begin position="2"/>
        <end position="122"/>
    </location>
</feature>
<dbReference type="SUPFAM" id="SSF52172">
    <property type="entry name" value="CheY-like"/>
    <property type="match status" value="1"/>
</dbReference>
<name>A0ABV3RQA0_9RHOB</name>
<evidence type="ECO:0000256" key="5">
    <source>
        <dbReference type="ARBA" id="ARBA00023163"/>
    </source>
</evidence>
<dbReference type="Gene3D" id="3.40.50.2300">
    <property type="match status" value="1"/>
</dbReference>
<dbReference type="CDD" id="cd17574">
    <property type="entry name" value="REC_OmpR"/>
    <property type="match status" value="1"/>
</dbReference>